<dbReference type="Pfam" id="PF17648">
    <property type="entry name" value="Luciferase"/>
    <property type="match status" value="1"/>
</dbReference>
<evidence type="ECO:0000259" key="3">
    <source>
        <dbReference type="Pfam" id="PF17648"/>
    </source>
</evidence>
<keyword evidence="2" id="KW-1133">Transmembrane helix</keyword>
<dbReference type="InterPro" id="IPR048273">
    <property type="entry name" value="Luciferase"/>
</dbReference>
<dbReference type="OrthoDB" id="5358398at2759"/>
<evidence type="ECO:0000313" key="4">
    <source>
        <dbReference type="EMBL" id="KAF1851656.1"/>
    </source>
</evidence>
<evidence type="ECO:0000256" key="2">
    <source>
        <dbReference type="SAM" id="Phobius"/>
    </source>
</evidence>
<comment type="caution">
    <text evidence="4">The sequence shown here is derived from an EMBL/GenBank/DDBJ whole genome shotgun (WGS) entry which is preliminary data.</text>
</comment>
<dbReference type="PANTHER" id="PTHR38695:SF1">
    <property type="entry name" value="AMINO ACID PERMEASE_ SLC12A DOMAIN-CONTAINING PROTEIN"/>
    <property type="match status" value="1"/>
</dbReference>
<proteinExistence type="predicted"/>
<name>A0A9P4GUA6_9PLEO</name>
<feature type="region of interest" description="Disordered" evidence="1">
    <location>
        <begin position="91"/>
        <end position="127"/>
    </location>
</feature>
<dbReference type="AlphaFoldDB" id="A0A9P4GUA6"/>
<dbReference type="Proteomes" id="UP000800039">
    <property type="component" value="Unassembled WGS sequence"/>
</dbReference>
<feature type="transmembrane region" description="Helical" evidence="2">
    <location>
        <begin position="28"/>
        <end position="45"/>
    </location>
</feature>
<evidence type="ECO:0000256" key="1">
    <source>
        <dbReference type="SAM" id="MobiDB-lite"/>
    </source>
</evidence>
<dbReference type="EMBL" id="ML976614">
    <property type="protein sequence ID" value="KAF1851656.1"/>
    <property type="molecule type" value="Genomic_DNA"/>
</dbReference>
<evidence type="ECO:0000313" key="5">
    <source>
        <dbReference type="Proteomes" id="UP000800039"/>
    </source>
</evidence>
<feature type="domain" description="Luciferase" evidence="3">
    <location>
        <begin position="182"/>
        <end position="253"/>
    </location>
</feature>
<dbReference type="InterPro" id="IPR040841">
    <property type="entry name" value="Luciferase_dom"/>
</dbReference>
<accession>A0A9P4GUA6</accession>
<keyword evidence="2" id="KW-0472">Membrane</keyword>
<dbReference type="PANTHER" id="PTHR38695">
    <property type="entry name" value="AMINO ACID PERMEASE_ SLC12A DOMAIN-CONTAINING PROTEIN"/>
    <property type="match status" value="1"/>
</dbReference>
<dbReference type="RefSeq" id="XP_040794219.1">
    <property type="nucleotide sequence ID" value="XM_040936442.1"/>
</dbReference>
<keyword evidence="5" id="KW-1185">Reference proteome</keyword>
<sequence>MAFSSRLSRVSRILDNARIPKLLVRYKGATLAALGLAIVAPFAFRDYQTFLSYGPGGLPYNVVGWLLSNVMRLLSREQLSTRPYKDKSLYLSDSAGSLPPGFPPRRNSPRPRFGVHPVPQRQVSQLPDAETRQELIARFTALGEAAQELGLVEIKQSLYERRHSALFVSKKREWHPVAQETRGEITHVHAGLDGSIHVTLHPKDCKKVIEAAWGQRHGLAGVGYVHLPITYLVVYAPRDEAEVQIVLTIVRASIAFMAGSTEMLE</sequence>
<gene>
    <name evidence="4" type="ORF">K460DRAFT_401671</name>
</gene>
<reference evidence="4" key="1">
    <citation type="submission" date="2020-01" db="EMBL/GenBank/DDBJ databases">
        <authorList>
            <consortium name="DOE Joint Genome Institute"/>
            <person name="Haridas S."/>
            <person name="Albert R."/>
            <person name="Binder M."/>
            <person name="Bloem J."/>
            <person name="Labutti K."/>
            <person name="Salamov A."/>
            <person name="Andreopoulos B."/>
            <person name="Baker S.E."/>
            <person name="Barry K."/>
            <person name="Bills G."/>
            <person name="Bluhm B.H."/>
            <person name="Cannon C."/>
            <person name="Castanera R."/>
            <person name="Culley D.E."/>
            <person name="Daum C."/>
            <person name="Ezra D."/>
            <person name="Gonzalez J.B."/>
            <person name="Henrissat B."/>
            <person name="Kuo A."/>
            <person name="Liang C."/>
            <person name="Lipzen A."/>
            <person name="Lutzoni F."/>
            <person name="Magnuson J."/>
            <person name="Mondo S."/>
            <person name="Nolan M."/>
            <person name="Ohm R."/>
            <person name="Pangilinan J."/>
            <person name="Park H.-J."/>
            <person name="Ramirez L."/>
            <person name="Alfaro M."/>
            <person name="Sun H."/>
            <person name="Tritt A."/>
            <person name="Yoshinaga Y."/>
            <person name="Zwiers L.-H."/>
            <person name="Turgeon B.G."/>
            <person name="Goodwin S.B."/>
            <person name="Spatafora J.W."/>
            <person name="Crous P.W."/>
            <person name="Grigoriev I.V."/>
        </authorList>
    </citation>
    <scope>NUCLEOTIDE SEQUENCE</scope>
    <source>
        <strain evidence="4">CBS 394.84</strain>
    </source>
</reference>
<protein>
    <recommendedName>
        <fullName evidence="3">Luciferase domain-containing protein</fullName>
    </recommendedName>
</protein>
<organism evidence="4 5">
    <name type="scientific">Cucurbitaria berberidis CBS 394.84</name>
    <dbReference type="NCBI Taxonomy" id="1168544"/>
    <lineage>
        <taxon>Eukaryota</taxon>
        <taxon>Fungi</taxon>
        <taxon>Dikarya</taxon>
        <taxon>Ascomycota</taxon>
        <taxon>Pezizomycotina</taxon>
        <taxon>Dothideomycetes</taxon>
        <taxon>Pleosporomycetidae</taxon>
        <taxon>Pleosporales</taxon>
        <taxon>Pleosporineae</taxon>
        <taxon>Cucurbitariaceae</taxon>
        <taxon>Cucurbitaria</taxon>
    </lineage>
</organism>
<dbReference type="GeneID" id="63853692"/>
<keyword evidence="2" id="KW-0812">Transmembrane</keyword>